<accession>A0A172USP9</accession>
<protein>
    <recommendedName>
        <fullName evidence="2">M23ase beta-sheet core domain-containing protein</fullName>
    </recommendedName>
</protein>
<dbReference type="PANTHER" id="PTHR21666:SF270">
    <property type="entry name" value="MUREIN HYDROLASE ACTIVATOR ENVC"/>
    <property type="match status" value="1"/>
</dbReference>
<dbReference type="PANTHER" id="PTHR21666">
    <property type="entry name" value="PEPTIDASE-RELATED"/>
    <property type="match status" value="1"/>
</dbReference>
<proteinExistence type="predicted"/>
<reference evidence="3 4" key="1">
    <citation type="submission" date="2016-05" db="EMBL/GenBank/DDBJ databases">
        <title>Complete genome sequence of a phthalic acid esters degrading Mycobacterium sp. YC-RL4.</title>
        <authorList>
            <person name="Ren L."/>
            <person name="Fan S."/>
            <person name="Ruth N."/>
            <person name="Jia Y."/>
            <person name="Wang J."/>
            <person name="Qiao C."/>
        </authorList>
    </citation>
    <scope>NUCLEOTIDE SEQUENCE [LARGE SCALE GENOMIC DNA]</scope>
    <source>
        <strain evidence="3 4">YC-RL4</strain>
    </source>
</reference>
<dbReference type="EMBL" id="CP015596">
    <property type="protein sequence ID" value="ANE81993.1"/>
    <property type="molecule type" value="Genomic_DNA"/>
</dbReference>
<dbReference type="AlphaFoldDB" id="A0A172USP9"/>
<dbReference type="InterPro" id="IPR050570">
    <property type="entry name" value="Cell_wall_metabolism_enzyme"/>
</dbReference>
<evidence type="ECO:0000313" key="3">
    <source>
        <dbReference type="EMBL" id="ANE81993.1"/>
    </source>
</evidence>
<dbReference type="KEGG" id="madi:A7U43_24460"/>
<keyword evidence="4" id="KW-1185">Reference proteome</keyword>
<gene>
    <name evidence="3" type="ORF">A7U43_24460</name>
</gene>
<organism evidence="3 4">
    <name type="scientific">Mycobacterium adipatum</name>
    <dbReference type="NCBI Taxonomy" id="1682113"/>
    <lineage>
        <taxon>Bacteria</taxon>
        <taxon>Bacillati</taxon>
        <taxon>Actinomycetota</taxon>
        <taxon>Actinomycetes</taxon>
        <taxon>Mycobacteriales</taxon>
        <taxon>Mycobacteriaceae</taxon>
        <taxon>Mycobacterium</taxon>
    </lineage>
</organism>
<dbReference type="Pfam" id="PF01551">
    <property type="entry name" value="Peptidase_M23"/>
    <property type="match status" value="1"/>
</dbReference>
<dbReference type="InterPro" id="IPR011055">
    <property type="entry name" value="Dup_hybrid_motif"/>
</dbReference>
<dbReference type="SUPFAM" id="SSF51261">
    <property type="entry name" value="Duplicated hybrid motif"/>
    <property type="match status" value="1"/>
</dbReference>
<dbReference type="InterPro" id="IPR016047">
    <property type="entry name" value="M23ase_b-sheet_dom"/>
</dbReference>
<dbReference type="OrthoDB" id="1099523at2"/>
<evidence type="ECO:0000256" key="1">
    <source>
        <dbReference type="SAM" id="MobiDB-lite"/>
    </source>
</evidence>
<dbReference type="CDD" id="cd12797">
    <property type="entry name" value="M23_peptidase"/>
    <property type="match status" value="1"/>
</dbReference>
<dbReference type="STRING" id="1682113.A7U43_24460"/>
<sequence>MAEHSSSRTLRGVATKGLATQSRAEVTDIIPFNEFGDLHDLDFRDSSAFDKEQRVIAAPELDDLHDTDDLVPLRLVVPSEFRSQTSPHGDAGNEPGSSHAYRDSHTDLSDGNALTDVIDLRGPQQRSGGAHRKQTVGAVKSRLMIAAMAAGATASGAYSLSTADDTTSTDTVLAADNTLINGAAISGSPDGMQIVAVQPVASSAIHAEEITKAAAFAQERAEREARLARPLFAMPTKGVWTSGFGYRWGVLHGGIDIAGPIGTPILAASDGVVVEVGPTAGYGALVKLRHSDGTVTLYGHINTWLVSKGQRVMAGDQIATMGNRGNSTGPHLHFEVLVNGSNRIDPVPWLAQRGLSPGNYVG</sequence>
<dbReference type="Proteomes" id="UP000077143">
    <property type="component" value="Chromosome"/>
</dbReference>
<feature type="domain" description="M23ase beta-sheet core" evidence="2">
    <location>
        <begin position="252"/>
        <end position="346"/>
    </location>
</feature>
<dbReference type="RefSeq" id="WP_068000151.1">
    <property type="nucleotide sequence ID" value="NZ_CP015596.1"/>
</dbReference>
<evidence type="ECO:0000259" key="2">
    <source>
        <dbReference type="Pfam" id="PF01551"/>
    </source>
</evidence>
<dbReference type="Gene3D" id="2.70.70.10">
    <property type="entry name" value="Glucose Permease (Domain IIA)"/>
    <property type="match status" value="1"/>
</dbReference>
<feature type="region of interest" description="Disordered" evidence="1">
    <location>
        <begin position="81"/>
        <end position="108"/>
    </location>
</feature>
<evidence type="ECO:0000313" key="4">
    <source>
        <dbReference type="Proteomes" id="UP000077143"/>
    </source>
</evidence>
<dbReference type="GO" id="GO:0004222">
    <property type="term" value="F:metalloendopeptidase activity"/>
    <property type="evidence" value="ECO:0007669"/>
    <property type="project" value="TreeGrafter"/>
</dbReference>
<name>A0A172USP9_9MYCO</name>